<proteinExistence type="predicted"/>
<evidence type="ECO:0000313" key="1">
    <source>
        <dbReference type="EMBL" id="QIW87255.1"/>
    </source>
</evidence>
<evidence type="ECO:0000313" key="2">
    <source>
        <dbReference type="Proteomes" id="UP000671973"/>
    </source>
</evidence>
<keyword evidence="2" id="KW-1185">Reference proteome</keyword>
<dbReference type="InterPro" id="IPR027417">
    <property type="entry name" value="P-loop_NTPase"/>
</dbReference>
<accession>A0A858MXI3</accession>
<gene>
    <name evidence="1" type="ORF">Ab1vBOLIVR1_gp60</name>
</gene>
<dbReference type="Gene3D" id="3.40.50.300">
    <property type="entry name" value="P-loop containing nucleotide triphosphate hydrolases"/>
    <property type="match status" value="1"/>
</dbReference>
<dbReference type="EMBL" id="MT234338">
    <property type="protein sequence ID" value="QIW87255.1"/>
    <property type="molecule type" value="Genomic_DNA"/>
</dbReference>
<name>A0A858MXI3_9CAUD</name>
<organism evidence="1 2">
    <name type="scientific">Agrobacterium phage OLIVR1</name>
    <dbReference type="NCBI Taxonomy" id="2723769"/>
    <lineage>
        <taxon>Viruses</taxon>
        <taxon>Duplodnaviria</taxon>
        <taxon>Heunggongvirae</taxon>
        <taxon>Uroviricota</taxon>
        <taxon>Caudoviricetes</taxon>
        <taxon>Schitoviridae</taxon>
        <taxon>Oliverunavirus</taxon>
        <taxon>Oliverunavirus OLIVR1</taxon>
    </lineage>
</organism>
<protein>
    <submittedName>
        <fullName evidence="1">Putative ATPase</fullName>
    </submittedName>
</protein>
<dbReference type="Proteomes" id="UP000671973">
    <property type="component" value="Segment"/>
</dbReference>
<reference evidence="1 2" key="1">
    <citation type="submission" date="2020-03" db="EMBL/GenBank/DDBJ databases">
        <authorList>
            <person name="Holtappels D."/>
            <person name="Bomans J.P.J."/>
            <person name="Lavigne R."/>
            <person name="Wagemans J."/>
        </authorList>
    </citation>
    <scope>NUCLEOTIDE SEQUENCE [LARGE SCALE GENOMIC DNA]</scope>
    <source>
        <strain evidence="1 2">OLIVR1</strain>
    </source>
</reference>
<sequence length="359" mass="40453">MDASEINLYRGSMRQVRYWIGRALKVGLIPMVQGSPGIGKSAMIRATAKDLNLKVLDDRVATNGPEHYSGLPDVSGNKAVYKPFDVFPLEGDPLPKDENGNEMAGWLLYLSEFNSGLPTTLVGVYKLLQEREVGQRPLHSKVYIVADGNRDEDRAITQALGSALQRRLLWLEAFVDGTQPTHFDDFMQDVAIPQKWNTKTVAFLNWKRAYLNNFDPEHKDKTFACPGTWEWVSKLSDDEEPIAADAPLYCGAVGPVGVEYVNFCEEFGNLPDLASILADPRTAPIPDATESQRQWAIIGMLIDETTDKNLSDLGDYVDRFSLEFRILYWRSVQIKHPHLRRDPAFIRAQTALARYLFGE</sequence>
<dbReference type="SUPFAM" id="SSF52540">
    <property type="entry name" value="P-loop containing nucleoside triphosphate hydrolases"/>
    <property type="match status" value="1"/>
</dbReference>